<sequence length="226" mass="24963">MKNKIAVLIITALFLIVTAGAASAADWEMTGDFSVVGVELDAWNQQIDTLNAGVKEYAEGYNFDYETMENIDKVPAWKLGAENRINDNYTIKAGYEYIPGEISYSVEDGNDTNGSIAVQLNGFTGGVDYHLNQNWTVGAGIGFYNGTKETTHEGTIAQQRGLEDTEDDLDGTGYRAGVGYERSFNESLDFNLDLNYFYMELDDEDEEIPTQYSNGMEVAGGLTYSF</sequence>
<evidence type="ECO:0000313" key="2">
    <source>
        <dbReference type="EMBL" id="PTW03527.1"/>
    </source>
</evidence>
<comment type="caution">
    <text evidence="2">The sequence shown here is derived from an EMBL/GenBank/DDBJ whole genome shotgun (WGS) entry which is preliminary data.</text>
</comment>
<keyword evidence="1" id="KW-0732">Signal</keyword>
<dbReference type="EMBL" id="QAXS01000001">
    <property type="protein sequence ID" value="PTW03527.1"/>
    <property type="molecule type" value="Genomic_DNA"/>
</dbReference>
<evidence type="ECO:0000256" key="1">
    <source>
        <dbReference type="SAM" id="SignalP"/>
    </source>
</evidence>
<reference evidence="2 3" key="1">
    <citation type="submission" date="2018-04" db="EMBL/GenBank/DDBJ databases">
        <title>Subsurface microbial communities from deep shales in Ohio and West Virginia, USA.</title>
        <authorList>
            <person name="Wrighton K."/>
        </authorList>
    </citation>
    <scope>NUCLEOTIDE SEQUENCE [LARGE SCALE GENOMIC DNA]</scope>
    <source>
        <strain evidence="2 3">WC1</strain>
    </source>
</reference>
<protein>
    <submittedName>
        <fullName evidence="2">Opacity protein-like surface antigen</fullName>
    </submittedName>
</protein>
<dbReference type="Proteomes" id="UP000244089">
    <property type="component" value="Unassembled WGS sequence"/>
</dbReference>
<dbReference type="AlphaFoldDB" id="A0A2T5RT58"/>
<organism evidence="2 3">
    <name type="scientific">Halanaerobium saccharolyticum</name>
    <dbReference type="NCBI Taxonomy" id="43595"/>
    <lineage>
        <taxon>Bacteria</taxon>
        <taxon>Bacillati</taxon>
        <taxon>Bacillota</taxon>
        <taxon>Clostridia</taxon>
        <taxon>Halanaerobiales</taxon>
        <taxon>Halanaerobiaceae</taxon>
        <taxon>Halanaerobium</taxon>
    </lineage>
</organism>
<evidence type="ECO:0000313" key="3">
    <source>
        <dbReference type="Proteomes" id="UP000244089"/>
    </source>
</evidence>
<dbReference type="RefSeq" id="WP_146161846.1">
    <property type="nucleotide sequence ID" value="NZ_QAXS01000001.1"/>
</dbReference>
<name>A0A2T5RT58_9FIRM</name>
<dbReference type="SUPFAM" id="SSF56925">
    <property type="entry name" value="OMPA-like"/>
    <property type="match status" value="1"/>
</dbReference>
<dbReference type="Gene3D" id="2.40.160.60">
    <property type="entry name" value="Outer membrane protein transport protein (OMPP1/FadL/TodX)"/>
    <property type="match status" value="1"/>
</dbReference>
<dbReference type="OrthoDB" id="2111341at2"/>
<gene>
    <name evidence="2" type="ORF">C8C76_101168</name>
</gene>
<proteinExistence type="predicted"/>
<feature type="signal peptide" evidence="1">
    <location>
        <begin position="1"/>
        <end position="24"/>
    </location>
</feature>
<feature type="chain" id="PRO_5015469829" evidence="1">
    <location>
        <begin position="25"/>
        <end position="226"/>
    </location>
</feature>
<dbReference type="InterPro" id="IPR011250">
    <property type="entry name" value="OMP/PagP_B-barrel"/>
</dbReference>
<accession>A0A2T5RT58</accession>